<evidence type="ECO:0000256" key="2">
    <source>
        <dbReference type="ARBA" id="ARBA00009816"/>
    </source>
</evidence>
<accession>A0A672URV5</accession>
<keyword evidence="4 7" id="KW-1133">Transmembrane helix</keyword>
<name>A0A672URV5_STRHB</name>
<keyword evidence="5 7" id="KW-0472">Membrane</keyword>
<feature type="transmembrane region" description="Helical" evidence="7">
    <location>
        <begin position="179"/>
        <end position="198"/>
    </location>
</feature>
<dbReference type="KEGG" id="shab:115612914"/>
<gene>
    <name evidence="8" type="primary">DUOXA2</name>
</gene>
<protein>
    <submittedName>
        <fullName evidence="8">Dual oxidase maturation factor 2</fullName>
    </submittedName>
</protein>
<dbReference type="PANTHER" id="PTHR31158:SF1">
    <property type="entry name" value="DOXA1 FACTOR-RELATED"/>
    <property type="match status" value="1"/>
</dbReference>
<evidence type="ECO:0000256" key="4">
    <source>
        <dbReference type="ARBA" id="ARBA00022989"/>
    </source>
</evidence>
<dbReference type="InterPro" id="IPR018469">
    <property type="entry name" value="Dual_oxidase_maturation_fac"/>
</dbReference>
<dbReference type="OMA" id="MHINITY"/>
<evidence type="ECO:0000256" key="3">
    <source>
        <dbReference type="ARBA" id="ARBA00022692"/>
    </source>
</evidence>
<dbReference type="GO" id="GO:0005789">
    <property type="term" value="C:endoplasmic reticulum membrane"/>
    <property type="evidence" value="ECO:0007669"/>
    <property type="project" value="InterPro"/>
</dbReference>
<dbReference type="GO" id="GO:0015031">
    <property type="term" value="P:protein transport"/>
    <property type="evidence" value="ECO:0007669"/>
    <property type="project" value="InterPro"/>
</dbReference>
<evidence type="ECO:0000256" key="1">
    <source>
        <dbReference type="ARBA" id="ARBA00004141"/>
    </source>
</evidence>
<feature type="transmembrane region" description="Helical" evidence="7">
    <location>
        <begin position="204"/>
        <end position="227"/>
    </location>
</feature>
<keyword evidence="3 7" id="KW-0812">Transmembrane</keyword>
<evidence type="ECO:0000256" key="7">
    <source>
        <dbReference type="SAM" id="Phobius"/>
    </source>
</evidence>
<proteinExistence type="inferred from homology"/>
<reference evidence="8 9" key="1">
    <citation type="submission" date="2019-11" db="EMBL/GenBank/DDBJ databases">
        <title>Strigops habroptila (kakapo) genome, bStrHab1, primary haplotype, v2.</title>
        <authorList>
            <person name="Jarvis E.D."/>
            <person name="Howard J."/>
            <person name="Rhie A."/>
            <person name="Phillippy A."/>
            <person name="Korlach J."/>
            <person name="Digby A."/>
            <person name="Iorns D."/>
            <person name="Eason D."/>
            <person name="Robertson B."/>
            <person name="Raemaekers T."/>
            <person name="Howe K."/>
            <person name="Lewin H."/>
            <person name="Damas J."/>
            <person name="Hastie A."/>
            <person name="Tracey A."/>
            <person name="Chow W."/>
            <person name="Fedrigo O."/>
        </authorList>
    </citation>
    <scope>NUCLEOTIDE SEQUENCE [LARGE SCALE GENOMIC DNA]</scope>
</reference>
<feature type="transmembrane region" description="Helical" evidence="7">
    <location>
        <begin position="248"/>
        <end position="272"/>
    </location>
</feature>
<evidence type="ECO:0000313" key="8">
    <source>
        <dbReference type="Ensembl" id="ENSSHBP00005017225.1"/>
    </source>
</evidence>
<dbReference type="CTD" id="405753"/>
<dbReference type="RefSeq" id="XP_030353653.1">
    <property type="nucleotide sequence ID" value="XM_030497793.1"/>
</dbReference>
<feature type="transmembrane region" description="Helical" evidence="7">
    <location>
        <begin position="20"/>
        <end position="41"/>
    </location>
</feature>
<dbReference type="Ensembl" id="ENSSHBT00005020584.1">
    <property type="protein sequence ID" value="ENSSHBP00005017225.1"/>
    <property type="gene ID" value="ENSSHBG00005014927.1"/>
</dbReference>
<dbReference type="Pfam" id="PF10204">
    <property type="entry name" value="DuoxA"/>
    <property type="match status" value="1"/>
</dbReference>
<evidence type="ECO:0000256" key="5">
    <source>
        <dbReference type="ARBA" id="ARBA00023136"/>
    </source>
</evidence>
<feature type="transmembrane region" description="Helical" evidence="7">
    <location>
        <begin position="53"/>
        <end position="73"/>
    </location>
</feature>
<reference evidence="8" key="3">
    <citation type="submission" date="2025-09" db="UniProtKB">
        <authorList>
            <consortium name="Ensembl"/>
        </authorList>
    </citation>
    <scope>IDENTIFICATION</scope>
</reference>
<feature type="transmembrane region" description="Helical" evidence="7">
    <location>
        <begin position="93"/>
        <end position="112"/>
    </location>
</feature>
<keyword evidence="6" id="KW-0325">Glycoprotein</keyword>
<organism evidence="8 9">
    <name type="scientific">Strigops habroptila</name>
    <name type="common">Kakapo</name>
    <dbReference type="NCBI Taxonomy" id="2489341"/>
    <lineage>
        <taxon>Eukaryota</taxon>
        <taxon>Metazoa</taxon>
        <taxon>Chordata</taxon>
        <taxon>Craniata</taxon>
        <taxon>Vertebrata</taxon>
        <taxon>Euteleostomi</taxon>
        <taxon>Archelosauria</taxon>
        <taxon>Archosauria</taxon>
        <taxon>Dinosauria</taxon>
        <taxon>Saurischia</taxon>
        <taxon>Theropoda</taxon>
        <taxon>Coelurosauria</taxon>
        <taxon>Aves</taxon>
        <taxon>Neognathae</taxon>
        <taxon>Neoaves</taxon>
        <taxon>Telluraves</taxon>
        <taxon>Australaves</taxon>
        <taxon>Psittaciformes</taxon>
        <taxon>Psittacidae</taxon>
        <taxon>Strigops</taxon>
    </lineage>
</organism>
<dbReference type="Proteomes" id="UP000472266">
    <property type="component" value="Chromosome 10"/>
</dbReference>
<dbReference type="GeneID" id="115612914"/>
<comment type="similarity">
    <text evidence="2">Belongs to the DUOXA family.</text>
</comment>
<dbReference type="OrthoDB" id="10042652at2759"/>
<dbReference type="GeneTree" id="ENSGT00390000008240"/>
<reference evidence="8" key="2">
    <citation type="submission" date="2025-08" db="UniProtKB">
        <authorList>
            <consortium name="Ensembl"/>
        </authorList>
    </citation>
    <scope>IDENTIFICATION</scope>
</reference>
<keyword evidence="9" id="KW-1185">Reference proteome</keyword>
<evidence type="ECO:0000256" key="6">
    <source>
        <dbReference type="ARBA" id="ARBA00023180"/>
    </source>
</evidence>
<dbReference type="InParanoid" id="A0A672URV5"/>
<sequence length="322" mass="36071">MTLFDGVYPFYLQQRKVSVFDISTIVVIVVFLTFACSFLLIIPGIRGRVRLYWTLRVLFSLVMGVVIVTVQFTGDWETGWVRANTSYKSFSTALVSVDIGLHVGLAGVNISLRGNPVNQVNETINYNEHFAWSFDSDYDQSYSQGLERGLPSPILYVAEKFTTRSPCSMQRQYRISSHYASATLWVAFCTWLISNMLFSMPVLVYGGYMLLVTGAFMIFSLLSFSTVRNSPLCLIQFGTAILHTGYGGSFWLTLAIGLLCFVAGISVVTLHYCNLDLLKTLFDLHEDKAEECQEMAEAHVNPHFANGELSPSQPSKLHPNII</sequence>
<comment type="subcellular location">
    <subcellularLocation>
        <location evidence="1">Membrane</location>
        <topology evidence="1">Multi-pass membrane protein</topology>
    </subcellularLocation>
</comment>
<evidence type="ECO:0000313" key="9">
    <source>
        <dbReference type="Proteomes" id="UP000472266"/>
    </source>
</evidence>
<dbReference type="FunCoup" id="A0A672URV5">
    <property type="interactions" value="2"/>
</dbReference>
<dbReference type="PANTHER" id="PTHR31158">
    <property type="entry name" value="DUAL OXIDASE 2"/>
    <property type="match status" value="1"/>
</dbReference>
<dbReference type="AlphaFoldDB" id="A0A672URV5"/>